<accession>A0ABT7VCZ9</accession>
<dbReference type="EMBL" id="JAUDEN010000003">
    <property type="protein sequence ID" value="MDM8324161.1"/>
    <property type="molecule type" value="Genomic_DNA"/>
</dbReference>
<reference evidence="2" key="2">
    <citation type="submission" date="2023-07" db="EMBL/GenBank/DDBJ databases">
        <title>Identification and characterization of horizontal gene transfer across gut microbiota members of farm animals based on homology search.</title>
        <authorList>
            <person name="Schwarzerova J."/>
            <person name="Nykrynova M."/>
            <person name="Jureckova K."/>
            <person name="Cejkova D."/>
            <person name="Rychlik I."/>
        </authorList>
    </citation>
    <scope>NUCLEOTIDE SEQUENCE [LARGE SCALE GENOMIC DNA]</scope>
    <source>
        <strain evidence="2">109_WCHN</strain>
    </source>
</reference>
<evidence type="ECO:0000313" key="1">
    <source>
        <dbReference type="EMBL" id="MDM8324161.1"/>
    </source>
</evidence>
<evidence type="ECO:0000313" key="2">
    <source>
        <dbReference type="Proteomes" id="UP001169458"/>
    </source>
</evidence>
<sequence length="127" mass="14784">MSLEERRQAMKLTDKQTDGNNFCPICGYPLGNHNPWGDDGKTPTYDICPCCGVEWGNEDYTTESQAEYRKQWLESGTKWFEPQKKSDNWNLEKQLRNIGYNKGQCIGNDYFNNFLSPLSLFPNTLIW</sequence>
<proteinExistence type="predicted"/>
<keyword evidence="2" id="KW-1185">Reference proteome</keyword>
<name>A0ABT7VCZ9_9BACE</name>
<protein>
    <recommendedName>
        <fullName evidence="3">Cysteine-rich CPCC domain-containing protein</fullName>
    </recommendedName>
</protein>
<dbReference type="RefSeq" id="WP_289558357.1">
    <property type="nucleotide sequence ID" value="NZ_JAUDEN010000003.1"/>
</dbReference>
<dbReference type="Proteomes" id="UP001169458">
    <property type="component" value="Unassembled WGS sequence"/>
</dbReference>
<comment type="caution">
    <text evidence="1">The sequence shown here is derived from an EMBL/GenBank/DDBJ whole genome shotgun (WGS) entry which is preliminary data.</text>
</comment>
<organism evidence="1 2">
    <name type="scientific">Bacteroides gallinaceum</name>
    <dbReference type="NCBI Taxonomy" id="1462571"/>
    <lineage>
        <taxon>Bacteria</taxon>
        <taxon>Pseudomonadati</taxon>
        <taxon>Bacteroidota</taxon>
        <taxon>Bacteroidia</taxon>
        <taxon>Bacteroidales</taxon>
        <taxon>Bacteroidaceae</taxon>
        <taxon>Bacteroides</taxon>
    </lineage>
</organism>
<reference evidence="1 2" key="1">
    <citation type="submission" date="2023-06" db="EMBL/GenBank/DDBJ databases">
        <authorList>
            <person name="Zeman M."/>
            <person name="Kubasova T."/>
            <person name="Jahodarova E."/>
            <person name="Nykrynova M."/>
            <person name="Rychlik I."/>
        </authorList>
    </citation>
    <scope>NUCLEOTIDE SEQUENCE [LARGE SCALE GENOMIC DNA]</scope>
    <source>
        <strain evidence="1 2">109_WCHN</strain>
    </source>
</reference>
<evidence type="ECO:0008006" key="3">
    <source>
        <dbReference type="Google" id="ProtNLM"/>
    </source>
</evidence>
<gene>
    <name evidence="1" type="ORF">QUW60_02755</name>
</gene>